<dbReference type="STRING" id="15368.A0A0Q3H6A9"/>
<proteinExistence type="predicted"/>
<protein>
    <recommendedName>
        <fullName evidence="2">Myb/SANT-like domain-containing protein</fullName>
    </recommendedName>
</protein>
<feature type="compositionally biased region" description="Polar residues" evidence="1">
    <location>
        <begin position="145"/>
        <end position="160"/>
    </location>
</feature>
<name>A0A0Q3H6A9_BRADI</name>
<evidence type="ECO:0000259" key="2">
    <source>
        <dbReference type="Pfam" id="PF12776"/>
    </source>
</evidence>
<accession>A0A0Q3H6A9</accession>
<dbReference type="PANTHER" id="PTHR46929">
    <property type="entry name" value="EXPRESSED PROTEIN"/>
    <property type="match status" value="1"/>
</dbReference>
<dbReference type="PANTHER" id="PTHR46929:SF16">
    <property type="entry name" value="MYB_SANT-LIKE DOMAIN-CONTAINING PROTEIN"/>
    <property type="match status" value="1"/>
</dbReference>
<feature type="region of interest" description="Disordered" evidence="1">
    <location>
        <begin position="143"/>
        <end position="167"/>
    </location>
</feature>
<reference evidence="3" key="2">
    <citation type="submission" date="2017-06" db="EMBL/GenBank/DDBJ databases">
        <title>WGS assembly of Brachypodium distachyon.</title>
        <authorList>
            <consortium name="The International Brachypodium Initiative"/>
            <person name="Lucas S."/>
            <person name="Harmon-Smith M."/>
            <person name="Lail K."/>
            <person name="Tice H."/>
            <person name="Grimwood J."/>
            <person name="Bruce D."/>
            <person name="Barry K."/>
            <person name="Shu S."/>
            <person name="Lindquist E."/>
            <person name="Wang M."/>
            <person name="Pitluck S."/>
            <person name="Vogel J.P."/>
            <person name="Garvin D.F."/>
            <person name="Mockler T.C."/>
            <person name="Schmutz J."/>
            <person name="Rokhsar D."/>
            <person name="Bevan M.W."/>
        </authorList>
    </citation>
    <scope>NUCLEOTIDE SEQUENCE</scope>
    <source>
        <strain evidence="3">Bd21</strain>
    </source>
</reference>
<dbReference type="InParanoid" id="A0A0Q3H6A9"/>
<evidence type="ECO:0000313" key="5">
    <source>
        <dbReference type="Proteomes" id="UP000008810"/>
    </source>
</evidence>
<dbReference type="EnsemblPlants" id="KQK18447">
    <property type="protein sequence ID" value="KQK18447"/>
    <property type="gene ID" value="BRADI_1g42535v3"/>
</dbReference>
<dbReference type="Pfam" id="PF12776">
    <property type="entry name" value="Myb_DNA-bind_3"/>
    <property type="match status" value="1"/>
</dbReference>
<reference evidence="4" key="3">
    <citation type="submission" date="2018-08" db="UniProtKB">
        <authorList>
            <consortium name="EnsemblPlants"/>
        </authorList>
    </citation>
    <scope>IDENTIFICATION</scope>
    <source>
        <strain evidence="4">cv. Bd21</strain>
    </source>
</reference>
<dbReference type="Proteomes" id="UP000008810">
    <property type="component" value="Chromosome 1"/>
</dbReference>
<dbReference type="EMBL" id="CM000880">
    <property type="protein sequence ID" value="KQK18447.1"/>
    <property type="molecule type" value="Genomic_DNA"/>
</dbReference>
<organism evidence="3">
    <name type="scientific">Brachypodium distachyon</name>
    <name type="common">Purple false brome</name>
    <name type="synonym">Trachynia distachya</name>
    <dbReference type="NCBI Taxonomy" id="15368"/>
    <lineage>
        <taxon>Eukaryota</taxon>
        <taxon>Viridiplantae</taxon>
        <taxon>Streptophyta</taxon>
        <taxon>Embryophyta</taxon>
        <taxon>Tracheophyta</taxon>
        <taxon>Spermatophyta</taxon>
        <taxon>Magnoliopsida</taxon>
        <taxon>Liliopsida</taxon>
        <taxon>Poales</taxon>
        <taxon>Poaceae</taxon>
        <taxon>BOP clade</taxon>
        <taxon>Pooideae</taxon>
        <taxon>Stipodae</taxon>
        <taxon>Brachypodieae</taxon>
        <taxon>Brachypodium</taxon>
    </lineage>
</organism>
<evidence type="ECO:0000313" key="3">
    <source>
        <dbReference type="EMBL" id="KQK18447.1"/>
    </source>
</evidence>
<evidence type="ECO:0000256" key="1">
    <source>
        <dbReference type="SAM" id="MobiDB-lite"/>
    </source>
</evidence>
<sequence>MESGKKGGRGYLTWSDSMDKALLDVFVEHYNKGDGAQNGWKPHVYTAAVKNVREKCEMEITKENIISRNKTFDNGFGWDRDNNKISVDSEDVWNTYVQANKDATSYRHKTIKFWDMISLVYLKDRANGAGARTAAESVVEMAAENGNNSKDTDATSSTQVDGDRKKKRYRSDDSIASMLGEKPDNFTAVFQADVCEPPPKPASPEEIIAALDAIPGLGEDDVLAAYDILVSNDLKFKSLQALPDRVKKKWFLKQVNP</sequence>
<dbReference type="AlphaFoldDB" id="A0A0Q3H6A9"/>
<reference evidence="3 4" key="1">
    <citation type="journal article" date="2010" name="Nature">
        <title>Genome sequencing and analysis of the model grass Brachypodium distachyon.</title>
        <authorList>
            <consortium name="International Brachypodium Initiative"/>
        </authorList>
    </citation>
    <scope>NUCLEOTIDE SEQUENCE [LARGE SCALE GENOMIC DNA]</scope>
    <source>
        <strain evidence="3 4">Bd21</strain>
    </source>
</reference>
<feature type="domain" description="Myb/SANT-like" evidence="2">
    <location>
        <begin position="13"/>
        <end position="96"/>
    </location>
</feature>
<dbReference type="InterPro" id="IPR024752">
    <property type="entry name" value="Myb/SANT-like_dom"/>
</dbReference>
<dbReference type="OrthoDB" id="635191at2759"/>
<keyword evidence="5" id="KW-1185">Reference proteome</keyword>
<dbReference type="Gramene" id="KQK18447">
    <property type="protein sequence ID" value="KQK18447"/>
    <property type="gene ID" value="BRADI_1g42535v3"/>
</dbReference>
<gene>
    <name evidence="3" type="ORF">BRADI_1g42535v3</name>
</gene>
<evidence type="ECO:0000313" key="4">
    <source>
        <dbReference type="EnsemblPlants" id="KQK18447"/>
    </source>
</evidence>